<dbReference type="InterPro" id="IPR000297">
    <property type="entry name" value="PPIase_PpiC"/>
</dbReference>
<dbReference type="InterPro" id="IPR027304">
    <property type="entry name" value="Trigger_fact/SurA_dom_sf"/>
</dbReference>
<name>A0A3B1DTG7_9ZZZZ</name>
<feature type="domain" description="PpiC" evidence="2">
    <location>
        <begin position="174"/>
        <end position="264"/>
    </location>
</feature>
<dbReference type="GO" id="GO:0003755">
    <property type="term" value="F:peptidyl-prolyl cis-trans isomerase activity"/>
    <property type="evidence" value="ECO:0007669"/>
    <property type="project" value="InterPro"/>
</dbReference>
<sequence length="310" mass="35561">MKNFKNIILAMCIIFGSCTQSFAFEDAIIAVVNDELITLKDLKDYVRSTYASLVAQGMDEQKIQVIMEDLEKNGVNKLIEDSLILSRANDLGIIVRDKIIDERIKDLKKKYPSEQVFIGGLVKNGSSLTDLRNKIKDQLKIQFVVDHEIKSKLYITPQEVTEFYEQNIEKFKKKERVNLDSIFIAFKEDEKRAQQRIQEALKLIEEGKSFRDVAKQFSDTPSIGVIEKGQVLPMIEDVVFNLSKGDISSVITVSNGMFIFKLLGKTVAQSAPLDEVKEYVSNMLEQKKFQEKIMAWLEKLKQEAYIEIKQ</sequence>
<dbReference type="SUPFAM" id="SSF109998">
    <property type="entry name" value="Triger factor/SurA peptide-binding domain-like"/>
    <property type="match status" value="1"/>
</dbReference>
<evidence type="ECO:0000256" key="1">
    <source>
        <dbReference type="ARBA" id="ARBA00022729"/>
    </source>
</evidence>
<dbReference type="InterPro" id="IPR046357">
    <property type="entry name" value="PPIase_dom_sf"/>
</dbReference>
<gene>
    <name evidence="3" type="ORF">MNBD_UNCLBAC01-2118</name>
</gene>
<dbReference type="InterPro" id="IPR050280">
    <property type="entry name" value="OMP_Chaperone_SurA"/>
</dbReference>
<evidence type="ECO:0000259" key="2">
    <source>
        <dbReference type="PROSITE" id="PS50198"/>
    </source>
</evidence>
<dbReference type="PANTHER" id="PTHR47637">
    <property type="entry name" value="CHAPERONE SURA"/>
    <property type="match status" value="1"/>
</dbReference>
<dbReference type="SUPFAM" id="SSF54534">
    <property type="entry name" value="FKBP-like"/>
    <property type="match status" value="1"/>
</dbReference>
<dbReference type="AlphaFoldDB" id="A0A3B1DTG7"/>
<reference evidence="3" key="1">
    <citation type="submission" date="2018-06" db="EMBL/GenBank/DDBJ databases">
        <authorList>
            <person name="Zhirakovskaya E."/>
        </authorList>
    </citation>
    <scope>NUCLEOTIDE SEQUENCE</scope>
</reference>
<dbReference type="Pfam" id="PF13145">
    <property type="entry name" value="Rotamase_2"/>
    <property type="match status" value="1"/>
</dbReference>
<dbReference type="EMBL" id="UOGJ01000030">
    <property type="protein sequence ID" value="VAX35125.1"/>
    <property type="molecule type" value="Genomic_DNA"/>
</dbReference>
<evidence type="ECO:0000313" key="3">
    <source>
        <dbReference type="EMBL" id="VAX35125.1"/>
    </source>
</evidence>
<dbReference type="Gene3D" id="1.10.4030.10">
    <property type="entry name" value="Porin chaperone SurA, peptide-binding domain"/>
    <property type="match status" value="1"/>
</dbReference>
<dbReference type="Gene3D" id="3.10.50.40">
    <property type="match status" value="1"/>
</dbReference>
<dbReference type="Pfam" id="PF13624">
    <property type="entry name" value="SurA_N_3"/>
    <property type="match status" value="1"/>
</dbReference>
<proteinExistence type="predicted"/>
<dbReference type="PROSITE" id="PS50198">
    <property type="entry name" value="PPIC_PPIASE_2"/>
    <property type="match status" value="1"/>
</dbReference>
<keyword evidence="1" id="KW-0732">Signal</keyword>
<organism evidence="3">
    <name type="scientific">hydrothermal vent metagenome</name>
    <dbReference type="NCBI Taxonomy" id="652676"/>
    <lineage>
        <taxon>unclassified sequences</taxon>
        <taxon>metagenomes</taxon>
        <taxon>ecological metagenomes</taxon>
    </lineage>
</organism>
<dbReference type="PROSITE" id="PS51257">
    <property type="entry name" value="PROKAR_LIPOPROTEIN"/>
    <property type="match status" value="1"/>
</dbReference>
<accession>A0A3B1DTG7</accession>
<dbReference type="PANTHER" id="PTHR47637:SF1">
    <property type="entry name" value="CHAPERONE SURA"/>
    <property type="match status" value="1"/>
</dbReference>
<protein>
    <recommendedName>
        <fullName evidence="2">PpiC domain-containing protein</fullName>
    </recommendedName>
</protein>